<protein>
    <submittedName>
        <fullName evidence="1">Uncharacterized protein</fullName>
    </submittedName>
</protein>
<accession>A0AAD6PNZ7</accession>
<name>A0AAD6PNZ7_9ROSI</name>
<proteinExistence type="predicted"/>
<sequence length="49" mass="5688">MLQVASLSESSQLQEAKFPSDREILRFIAGRTEHARTSPVQRTPWQLYK</sequence>
<dbReference type="AlphaFoldDB" id="A0AAD6PNZ7"/>
<reference evidence="1" key="1">
    <citation type="journal article" date="2023" name="Mol. Ecol. Resour.">
        <title>Chromosome-level genome assembly of a triploid poplar Populus alba 'Berolinensis'.</title>
        <authorList>
            <person name="Chen S."/>
            <person name="Yu Y."/>
            <person name="Wang X."/>
            <person name="Wang S."/>
            <person name="Zhang T."/>
            <person name="Zhou Y."/>
            <person name="He R."/>
            <person name="Meng N."/>
            <person name="Wang Y."/>
            <person name="Liu W."/>
            <person name="Liu Z."/>
            <person name="Liu J."/>
            <person name="Guo Q."/>
            <person name="Huang H."/>
            <person name="Sederoff R.R."/>
            <person name="Wang G."/>
            <person name="Qu G."/>
            <person name="Chen S."/>
        </authorList>
    </citation>
    <scope>NUCLEOTIDE SEQUENCE</scope>
    <source>
        <strain evidence="1">SC-2020</strain>
    </source>
</reference>
<gene>
    <name evidence="1" type="ORF">NC653_041424</name>
</gene>
<keyword evidence="2" id="KW-1185">Reference proteome</keyword>
<organism evidence="1 2">
    <name type="scientific">Populus alba x Populus x berolinensis</name>
    <dbReference type="NCBI Taxonomy" id="444605"/>
    <lineage>
        <taxon>Eukaryota</taxon>
        <taxon>Viridiplantae</taxon>
        <taxon>Streptophyta</taxon>
        <taxon>Embryophyta</taxon>
        <taxon>Tracheophyta</taxon>
        <taxon>Spermatophyta</taxon>
        <taxon>Magnoliopsida</taxon>
        <taxon>eudicotyledons</taxon>
        <taxon>Gunneridae</taxon>
        <taxon>Pentapetalae</taxon>
        <taxon>rosids</taxon>
        <taxon>fabids</taxon>
        <taxon>Malpighiales</taxon>
        <taxon>Salicaceae</taxon>
        <taxon>Saliceae</taxon>
        <taxon>Populus</taxon>
    </lineage>
</organism>
<dbReference type="EMBL" id="JAQIZT010000019">
    <property type="protein sequence ID" value="KAJ6952270.1"/>
    <property type="molecule type" value="Genomic_DNA"/>
</dbReference>
<evidence type="ECO:0000313" key="2">
    <source>
        <dbReference type="Proteomes" id="UP001164929"/>
    </source>
</evidence>
<comment type="caution">
    <text evidence="1">The sequence shown here is derived from an EMBL/GenBank/DDBJ whole genome shotgun (WGS) entry which is preliminary data.</text>
</comment>
<dbReference type="Proteomes" id="UP001164929">
    <property type="component" value="Chromosome 19"/>
</dbReference>
<evidence type="ECO:0000313" key="1">
    <source>
        <dbReference type="EMBL" id="KAJ6952270.1"/>
    </source>
</evidence>